<dbReference type="AlphaFoldDB" id="A0A9P7A2Z2"/>
<organism evidence="1 2">
    <name type="scientific">Suillus placidus</name>
    <dbReference type="NCBI Taxonomy" id="48579"/>
    <lineage>
        <taxon>Eukaryota</taxon>
        <taxon>Fungi</taxon>
        <taxon>Dikarya</taxon>
        <taxon>Basidiomycota</taxon>
        <taxon>Agaricomycotina</taxon>
        <taxon>Agaricomycetes</taxon>
        <taxon>Agaricomycetidae</taxon>
        <taxon>Boletales</taxon>
        <taxon>Suillineae</taxon>
        <taxon>Suillaceae</taxon>
        <taxon>Suillus</taxon>
    </lineage>
</organism>
<sequence>MPRCCSPVDSGMYVPLMVSHLHPMLTIAAHLLTGDSKYFALLELILILTSSTCGQAETWKNDIMDVLQPLAAKGSLFTAVNRIIQTGIATIIVLEYSAFLPHKDDDILEHIKSAVDYYLKSPTAVAVEKGAKEISSQGYKKEELREKILEFILENRLSKDLTAKP</sequence>
<dbReference type="Proteomes" id="UP000714275">
    <property type="component" value="Unassembled WGS sequence"/>
</dbReference>
<accession>A0A9P7A2Z2</accession>
<dbReference type="EMBL" id="JABBWD010000007">
    <property type="protein sequence ID" value="KAG1780800.1"/>
    <property type="molecule type" value="Genomic_DNA"/>
</dbReference>
<comment type="caution">
    <text evidence="1">The sequence shown here is derived from an EMBL/GenBank/DDBJ whole genome shotgun (WGS) entry which is preliminary data.</text>
</comment>
<dbReference type="OrthoDB" id="2686178at2759"/>
<proteinExistence type="predicted"/>
<gene>
    <name evidence="1" type="ORF">EV702DRAFT_1193622</name>
</gene>
<evidence type="ECO:0000313" key="1">
    <source>
        <dbReference type="EMBL" id="KAG1780800.1"/>
    </source>
</evidence>
<reference evidence="1" key="1">
    <citation type="journal article" date="2020" name="New Phytol.">
        <title>Comparative genomics reveals dynamic genome evolution in host specialist ectomycorrhizal fungi.</title>
        <authorList>
            <person name="Lofgren L.A."/>
            <person name="Nguyen N.H."/>
            <person name="Vilgalys R."/>
            <person name="Ruytinx J."/>
            <person name="Liao H.L."/>
            <person name="Branco S."/>
            <person name="Kuo A."/>
            <person name="LaButti K."/>
            <person name="Lipzen A."/>
            <person name="Andreopoulos W."/>
            <person name="Pangilinan J."/>
            <person name="Riley R."/>
            <person name="Hundley H."/>
            <person name="Na H."/>
            <person name="Barry K."/>
            <person name="Grigoriev I.V."/>
            <person name="Stajich J.E."/>
            <person name="Kennedy P.G."/>
        </authorList>
    </citation>
    <scope>NUCLEOTIDE SEQUENCE</scope>
    <source>
        <strain evidence="1">DOB743</strain>
    </source>
</reference>
<name>A0A9P7A2Z2_9AGAM</name>
<protein>
    <submittedName>
        <fullName evidence="1">Uncharacterized protein</fullName>
    </submittedName>
</protein>
<evidence type="ECO:0000313" key="2">
    <source>
        <dbReference type="Proteomes" id="UP000714275"/>
    </source>
</evidence>
<keyword evidence="2" id="KW-1185">Reference proteome</keyword>